<evidence type="ECO:0000256" key="7">
    <source>
        <dbReference type="ARBA" id="ARBA00023306"/>
    </source>
</evidence>
<evidence type="ECO:0000256" key="6">
    <source>
        <dbReference type="ARBA" id="ARBA00023136"/>
    </source>
</evidence>
<keyword evidence="6 8" id="KW-0472">Membrane</keyword>
<gene>
    <name evidence="10" type="ORF">COV59_03000</name>
</gene>
<reference evidence="10 11" key="1">
    <citation type="submission" date="2017-09" db="EMBL/GenBank/DDBJ databases">
        <title>Depth-based differentiation of microbial function through sediment-hosted aquifers and enrichment of novel symbionts in the deep terrestrial subsurface.</title>
        <authorList>
            <person name="Probst A.J."/>
            <person name="Ladd B."/>
            <person name="Jarett J.K."/>
            <person name="Geller-Mcgrath D.E."/>
            <person name="Sieber C.M."/>
            <person name="Emerson J.B."/>
            <person name="Anantharaman K."/>
            <person name="Thomas B.C."/>
            <person name="Malmstrom R."/>
            <person name="Stieglmeier M."/>
            <person name="Klingl A."/>
            <person name="Woyke T."/>
            <person name="Ryan C.M."/>
            <person name="Banfield J.F."/>
        </authorList>
    </citation>
    <scope>NUCLEOTIDE SEQUENCE [LARGE SCALE GENOMIC DNA]</scope>
    <source>
        <strain evidence="10">CG11_big_fil_rev_8_21_14_0_20_39_34</strain>
    </source>
</reference>
<evidence type="ECO:0000256" key="2">
    <source>
        <dbReference type="ARBA" id="ARBA00022475"/>
    </source>
</evidence>
<evidence type="ECO:0000256" key="4">
    <source>
        <dbReference type="ARBA" id="ARBA00022692"/>
    </source>
</evidence>
<dbReference type="AlphaFoldDB" id="A0A2H0N7N5"/>
<keyword evidence="4 8" id="KW-0812">Transmembrane</keyword>
<dbReference type="InterPro" id="IPR034746">
    <property type="entry name" value="POTRA"/>
</dbReference>
<dbReference type="GO" id="GO:0016020">
    <property type="term" value="C:membrane"/>
    <property type="evidence" value="ECO:0007669"/>
    <property type="project" value="UniProtKB-SubCell"/>
</dbReference>
<dbReference type="PROSITE" id="PS51779">
    <property type="entry name" value="POTRA"/>
    <property type="match status" value="1"/>
</dbReference>
<evidence type="ECO:0000313" key="10">
    <source>
        <dbReference type="EMBL" id="PIR04126.1"/>
    </source>
</evidence>
<feature type="transmembrane region" description="Helical" evidence="8">
    <location>
        <begin position="39"/>
        <end position="61"/>
    </location>
</feature>
<evidence type="ECO:0000313" key="11">
    <source>
        <dbReference type="Proteomes" id="UP000229600"/>
    </source>
</evidence>
<keyword evidence="2" id="KW-1003">Cell membrane</keyword>
<dbReference type="InterPro" id="IPR013685">
    <property type="entry name" value="POTRA_FtsQ_type"/>
</dbReference>
<keyword evidence="3" id="KW-0132">Cell division</keyword>
<organism evidence="10 11">
    <name type="scientific">Candidatus Magasanikbacteria bacterium CG11_big_fil_rev_8_21_14_0_20_39_34</name>
    <dbReference type="NCBI Taxonomy" id="1974653"/>
    <lineage>
        <taxon>Bacteria</taxon>
        <taxon>Candidatus Magasanikiibacteriota</taxon>
    </lineage>
</organism>
<protein>
    <recommendedName>
        <fullName evidence="9">POTRA domain-containing protein</fullName>
    </recommendedName>
</protein>
<comment type="subcellular location">
    <subcellularLocation>
        <location evidence="1">Membrane</location>
    </subcellularLocation>
</comment>
<comment type="caution">
    <text evidence="10">The sequence shown here is derived from an EMBL/GenBank/DDBJ whole genome shotgun (WGS) entry which is preliminary data.</text>
</comment>
<evidence type="ECO:0000256" key="1">
    <source>
        <dbReference type="ARBA" id="ARBA00004370"/>
    </source>
</evidence>
<sequence length="321" mass="38019">MKKPFLYTSQRKGKDFAWVKKRNPFSVTENTGLSLKIKLYWMTIFLSFVVMLYFLFFHTFFHIQKIDVTGLNRIDQLAFEDSVHTILHFKKFIFLPGESYILVNTQEIVDFLKEKYPIKRIKVEKSFPQTLSLEVEERISNVIYDDGLEYAYLDLYGNKVETLRKVTDDEWKKEYSITTSTLSTGEIQEHKTEVGKNHIVDYIGLSGSYGDYPIVYDIRGAKNHESESERTLLKEKTIQALIQWFEMLKTSQDLSPAYFLLEDEYRDLTIFTKKGPKLMVSLHDPIDRQIEDLNTVVEKKKLDLLHIQYIDLRFPPNIYWR</sequence>
<evidence type="ECO:0000256" key="3">
    <source>
        <dbReference type="ARBA" id="ARBA00022618"/>
    </source>
</evidence>
<keyword evidence="5 8" id="KW-1133">Transmembrane helix</keyword>
<dbReference type="Proteomes" id="UP000229600">
    <property type="component" value="Unassembled WGS sequence"/>
</dbReference>
<name>A0A2H0N7N5_9BACT</name>
<accession>A0A2H0N7N5</accession>
<keyword evidence="7" id="KW-0131">Cell cycle</keyword>
<dbReference type="EMBL" id="PCWN01000007">
    <property type="protein sequence ID" value="PIR04126.1"/>
    <property type="molecule type" value="Genomic_DNA"/>
</dbReference>
<evidence type="ECO:0000256" key="5">
    <source>
        <dbReference type="ARBA" id="ARBA00022989"/>
    </source>
</evidence>
<feature type="domain" description="POTRA" evidence="9">
    <location>
        <begin position="61"/>
        <end position="138"/>
    </location>
</feature>
<dbReference type="Pfam" id="PF08478">
    <property type="entry name" value="POTRA_1"/>
    <property type="match status" value="1"/>
</dbReference>
<evidence type="ECO:0000259" key="9">
    <source>
        <dbReference type="PROSITE" id="PS51779"/>
    </source>
</evidence>
<dbReference type="GO" id="GO:0051301">
    <property type="term" value="P:cell division"/>
    <property type="evidence" value="ECO:0007669"/>
    <property type="project" value="UniProtKB-KW"/>
</dbReference>
<proteinExistence type="predicted"/>
<evidence type="ECO:0000256" key="8">
    <source>
        <dbReference type="SAM" id="Phobius"/>
    </source>
</evidence>